<dbReference type="RefSeq" id="WP_179813703.1">
    <property type="nucleotide sequence ID" value="NZ_JACBZD010000001.1"/>
</dbReference>
<dbReference type="PANTHER" id="PTHR43037:SF1">
    <property type="entry name" value="BLL1128 PROTEIN"/>
    <property type="match status" value="1"/>
</dbReference>
<proteinExistence type="predicted"/>
<keyword evidence="5" id="KW-1185">Reference proteome</keyword>
<dbReference type="Pfam" id="PF10503">
    <property type="entry name" value="Esterase_PHB"/>
    <property type="match status" value="1"/>
</dbReference>
<accession>A0A852ZVQ7</accession>
<dbReference type="GO" id="GO:0016787">
    <property type="term" value="F:hydrolase activity"/>
    <property type="evidence" value="ECO:0007669"/>
    <property type="project" value="UniProtKB-KW"/>
</dbReference>
<dbReference type="EMBL" id="JACBZD010000001">
    <property type="protein sequence ID" value="NYI04864.1"/>
    <property type="molecule type" value="Genomic_DNA"/>
</dbReference>
<dbReference type="AlphaFoldDB" id="A0A852ZVQ7"/>
<dbReference type="NCBIfam" id="TIGR01840">
    <property type="entry name" value="esterase_phb"/>
    <property type="match status" value="1"/>
</dbReference>
<protein>
    <submittedName>
        <fullName evidence="4">Poly(Hydroxyalkanoate) depolymerase family esterase</fullName>
    </submittedName>
</protein>
<dbReference type="InterPro" id="IPR010126">
    <property type="entry name" value="Esterase_phb"/>
</dbReference>
<reference evidence="4 5" key="1">
    <citation type="submission" date="2020-07" db="EMBL/GenBank/DDBJ databases">
        <title>Sequencing the genomes of 1000 actinobacteria strains.</title>
        <authorList>
            <person name="Klenk H.-P."/>
        </authorList>
    </citation>
    <scope>NUCLEOTIDE SEQUENCE [LARGE SCALE GENOMIC DNA]</scope>
    <source>
        <strain evidence="4 5">DSM 42178</strain>
    </source>
</reference>
<dbReference type="InterPro" id="IPR029058">
    <property type="entry name" value="AB_hydrolase_fold"/>
</dbReference>
<feature type="compositionally biased region" description="Pro residues" evidence="3">
    <location>
        <begin position="1"/>
        <end position="11"/>
    </location>
</feature>
<dbReference type="Proteomes" id="UP000567795">
    <property type="component" value="Unassembled WGS sequence"/>
</dbReference>
<gene>
    <name evidence="4" type="ORF">FHU37_001807</name>
</gene>
<organism evidence="4 5">
    <name type="scientific">Allostreptomyces psammosilenae</name>
    <dbReference type="NCBI Taxonomy" id="1892865"/>
    <lineage>
        <taxon>Bacteria</taxon>
        <taxon>Bacillati</taxon>
        <taxon>Actinomycetota</taxon>
        <taxon>Actinomycetes</taxon>
        <taxon>Kitasatosporales</taxon>
        <taxon>Streptomycetaceae</taxon>
        <taxon>Allostreptomyces</taxon>
    </lineage>
</organism>
<dbReference type="GO" id="GO:0005576">
    <property type="term" value="C:extracellular region"/>
    <property type="evidence" value="ECO:0007669"/>
    <property type="project" value="InterPro"/>
</dbReference>
<evidence type="ECO:0000313" key="4">
    <source>
        <dbReference type="EMBL" id="NYI04864.1"/>
    </source>
</evidence>
<dbReference type="InterPro" id="IPR050955">
    <property type="entry name" value="Plant_Biomass_Hydrol_Est"/>
</dbReference>
<name>A0A852ZVQ7_9ACTN</name>
<keyword evidence="1" id="KW-0732">Signal</keyword>
<evidence type="ECO:0000256" key="1">
    <source>
        <dbReference type="ARBA" id="ARBA00022729"/>
    </source>
</evidence>
<comment type="caution">
    <text evidence="4">The sequence shown here is derived from an EMBL/GenBank/DDBJ whole genome shotgun (WGS) entry which is preliminary data.</text>
</comment>
<dbReference type="SUPFAM" id="SSF53474">
    <property type="entry name" value="alpha/beta-Hydrolases"/>
    <property type="match status" value="2"/>
</dbReference>
<feature type="region of interest" description="Disordered" evidence="3">
    <location>
        <begin position="1"/>
        <end position="29"/>
    </location>
</feature>
<dbReference type="PANTHER" id="PTHR43037">
    <property type="entry name" value="UNNAMED PRODUCT-RELATED"/>
    <property type="match status" value="1"/>
</dbReference>
<sequence length="347" mass="36420">MPAPSPLPTPLPRFRRPSPGAPPAPRRRPRALGALATLLLTLGALLAPAPTAHAASIQEVTGFGSNPGALRMFRYVPDGLPPGRPLVVAMHGCTQNASGYGTGSGWTRLADRWGFAVLLPQQTAANNLTSCFNWFLTGDNSRGSGEALSIRQMVERMVVDLGTDRSRIHVTGLSAGGAMTAVMMATYPEVFAAGGVVAGLPYRCAQTAGTPYLCMYGSVPRTADHWGDLVRAASPHTGPWPRLTVLHGTADYTVVPANMTELVAQWTNVHGTDATADVSDTVAGYPHRVYHDTAGRPAVETYSLTGMGHGQPVDPGTGTTQCGTTGAYILDVNLCAAYHLGHTWGLG</sequence>
<evidence type="ECO:0000256" key="3">
    <source>
        <dbReference type="SAM" id="MobiDB-lite"/>
    </source>
</evidence>
<keyword evidence="2" id="KW-0378">Hydrolase</keyword>
<evidence type="ECO:0000256" key="2">
    <source>
        <dbReference type="ARBA" id="ARBA00022801"/>
    </source>
</evidence>
<dbReference type="Gene3D" id="3.40.50.1820">
    <property type="entry name" value="alpha/beta hydrolase"/>
    <property type="match status" value="1"/>
</dbReference>
<evidence type="ECO:0000313" key="5">
    <source>
        <dbReference type="Proteomes" id="UP000567795"/>
    </source>
</evidence>